<keyword evidence="12" id="KW-1185">Reference proteome</keyword>
<dbReference type="InterPro" id="IPR036640">
    <property type="entry name" value="ABC1_TM_sf"/>
</dbReference>
<dbReference type="EMBL" id="PPTS01000007">
    <property type="protein sequence ID" value="RDB63594.1"/>
    <property type="molecule type" value="Genomic_DNA"/>
</dbReference>
<feature type="domain" description="ABC transporter" evidence="9">
    <location>
        <begin position="379"/>
        <end position="613"/>
    </location>
</feature>
<dbReference type="InterPro" id="IPR003593">
    <property type="entry name" value="AAA+_ATPase"/>
</dbReference>
<dbReference type="GO" id="GO:0005524">
    <property type="term" value="F:ATP binding"/>
    <property type="evidence" value="ECO:0007669"/>
    <property type="project" value="UniProtKB-KW"/>
</dbReference>
<dbReference type="RefSeq" id="WP_114569283.1">
    <property type="nucleotide sequence ID" value="NZ_DBFBDM010000075.1"/>
</dbReference>
<dbReference type="InterPro" id="IPR027417">
    <property type="entry name" value="P-loop_NTPase"/>
</dbReference>
<feature type="transmembrane region" description="Helical" evidence="8">
    <location>
        <begin position="274"/>
        <end position="296"/>
    </location>
</feature>
<protein>
    <submittedName>
        <fullName evidence="11">Thiamine ABC transporter permease</fullName>
    </submittedName>
</protein>
<feature type="transmembrane region" description="Helical" evidence="8">
    <location>
        <begin position="169"/>
        <end position="187"/>
    </location>
</feature>
<dbReference type="SUPFAM" id="SSF90123">
    <property type="entry name" value="ABC transporter transmembrane region"/>
    <property type="match status" value="1"/>
</dbReference>
<keyword evidence="4" id="KW-0067">ATP-binding</keyword>
<dbReference type="SUPFAM" id="SSF52540">
    <property type="entry name" value="P-loop containing nucleoside triphosphate hydrolases"/>
    <property type="match status" value="1"/>
</dbReference>
<name>A0A369LWT2_9ACTN</name>
<reference evidence="11 12" key="1">
    <citation type="journal article" date="2018" name="Elife">
        <title>Discovery and characterization of a prevalent human gut bacterial enzyme sufficient for the inactivation of a family of plant toxins.</title>
        <authorList>
            <person name="Koppel N."/>
            <person name="Bisanz J.E."/>
            <person name="Pandelia M.E."/>
            <person name="Turnbaugh P.J."/>
            <person name="Balskus E.P."/>
        </authorList>
    </citation>
    <scope>NUCLEOTIDE SEQUENCE [LARGE SCALE GENOMIC DNA]</scope>
    <source>
        <strain evidence="11 12">3C</strain>
    </source>
</reference>
<dbReference type="InterPro" id="IPR011527">
    <property type="entry name" value="ABC1_TM_dom"/>
</dbReference>
<dbReference type="Pfam" id="PF00005">
    <property type="entry name" value="ABC_tran"/>
    <property type="match status" value="1"/>
</dbReference>
<evidence type="ECO:0000313" key="11">
    <source>
        <dbReference type="EMBL" id="RDB63594.1"/>
    </source>
</evidence>
<proteinExistence type="predicted"/>
<dbReference type="InterPro" id="IPR017871">
    <property type="entry name" value="ABC_transporter-like_CS"/>
</dbReference>
<keyword evidence="3" id="KW-0547">Nucleotide-binding</keyword>
<evidence type="ECO:0000256" key="4">
    <source>
        <dbReference type="ARBA" id="ARBA00022840"/>
    </source>
</evidence>
<comment type="caution">
    <text evidence="11">The sequence shown here is derived from an EMBL/GenBank/DDBJ whole genome shotgun (WGS) entry which is preliminary data.</text>
</comment>
<evidence type="ECO:0000256" key="7">
    <source>
        <dbReference type="SAM" id="MobiDB-lite"/>
    </source>
</evidence>
<sequence length="622" mass="68628">MATMDTKKNTPAPAADPTAPSGADEPRVSARQVLARFVAYYKPYKFLFFFDLVCASVLAAVDLAFPQFLGFFTREFFLEPPEAILSALGWIALGFAALYALRTACQYFITAWGHIMGARMEADMRMDLFRQYQRLSFSYYDRNNTGEMMSKLLTDLFDISELAHHGPENLFICILKIAGSFVLLFMINVPLTAIMLAATAVMAAYAFWRNYRKRVIFTENRRKMADINARLQDSLGGIRVVKSFGNEGVEIAKFGGTNERFVDTKESSYRFMGAFHAVNSVFTGVLYTVTIVGGGYFVATGGLAPAELAIYALYIGIFLSPIEQLINFTEQFQKGYAGFRRFMEVLAVRPDVRNRPGALPLAAAEAERGRADGFVAGEVRYRGVRFGYDGEHEVLRGLDLAIPAGTTVALVGPSGGGKTTTCSLLPRFYDPGAGSVEIDGIDVRDVTVETLREAIGIVQQDVYLFGGTVRENIAYGRPDATDAQIVEAARRANIHEFVMGLPEGYDTFVGERGARLSGGQKQRIAIARVFLRNPRILILDEATSALDNESERAIQASLEELSEGRTTLVIAHRLSTIRGADLIAVVEDGRMVEQGTHDELLELGGTYARYYEMQFGRPSEGL</sequence>
<evidence type="ECO:0000256" key="6">
    <source>
        <dbReference type="ARBA" id="ARBA00023136"/>
    </source>
</evidence>
<evidence type="ECO:0000256" key="8">
    <source>
        <dbReference type="SAM" id="Phobius"/>
    </source>
</evidence>
<evidence type="ECO:0000256" key="3">
    <source>
        <dbReference type="ARBA" id="ARBA00022741"/>
    </source>
</evidence>
<dbReference type="Pfam" id="PF00664">
    <property type="entry name" value="ABC_membrane"/>
    <property type="match status" value="1"/>
</dbReference>
<keyword evidence="2 8" id="KW-0812">Transmembrane</keyword>
<accession>A0A369LWT2</accession>
<dbReference type="PANTHER" id="PTHR43394:SF7">
    <property type="entry name" value="ABC TRANSPORTER B FAMILY MEMBER 28"/>
    <property type="match status" value="1"/>
</dbReference>
<comment type="subcellular location">
    <subcellularLocation>
        <location evidence="1">Cell membrane</location>
        <topology evidence="1">Multi-pass membrane protein</topology>
    </subcellularLocation>
</comment>
<dbReference type="FunFam" id="3.40.50.300:FF:000218">
    <property type="entry name" value="Multidrug ABC transporter ATP-binding protein"/>
    <property type="match status" value="1"/>
</dbReference>
<dbReference type="AlphaFoldDB" id="A0A369LWT2"/>
<dbReference type="PROSITE" id="PS50929">
    <property type="entry name" value="ABC_TM1F"/>
    <property type="match status" value="1"/>
</dbReference>
<organism evidence="11 12">
    <name type="scientific">Gordonibacter pamelaeae</name>
    <dbReference type="NCBI Taxonomy" id="471189"/>
    <lineage>
        <taxon>Bacteria</taxon>
        <taxon>Bacillati</taxon>
        <taxon>Actinomycetota</taxon>
        <taxon>Coriobacteriia</taxon>
        <taxon>Eggerthellales</taxon>
        <taxon>Eggerthellaceae</taxon>
        <taxon>Gordonibacter</taxon>
    </lineage>
</organism>
<dbReference type="InterPro" id="IPR003439">
    <property type="entry name" value="ABC_transporter-like_ATP-bd"/>
</dbReference>
<dbReference type="CDD" id="cd03251">
    <property type="entry name" value="ABCC_MsbA"/>
    <property type="match status" value="1"/>
</dbReference>
<dbReference type="GO" id="GO:0090374">
    <property type="term" value="P:oligopeptide export from mitochondrion"/>
    <property type="evidence" value="ECO:0007669"/>
    <property type="project" value="TreeGrafter"/>
</dbReference>
<feature type="transmembrane region" description="Helical" evidence="8">
    <location>
        <begin position="46"/>
        <end position="71"/>
    </location>
</feature>
<gene>
    <name evidence="11" type="ORF">C1877_12090</name>
</gene>
<evidence type="ECO:0000256" key="2">
    <source>
        <dbReference type="ARBA" id="ARBA00022692"/>
    </source>
</evidence>
<dbReference type="CDD" id="cd18549">
    <property type="entry name" value="ABC_6TM_YwjA_like"/>
    <property type="match status" value="1"/>
</dbReference>
<evidence type="ECO:0000256" key="5">
    <source>
        <dbReference type="ARBA" id="ARBA00022989"/>
    </source>
</evidence>
<dbReference type="OrthoDB" id="3176683at2"/>
<dbReference type="Gene3D" id="1.20.1560.10">
    <property type="entry name" value="ABC transporter type 1, transmembrane domain"/>
    <property type="match status" value="2"/>
</dbReference>
<dbReference type="InterPro" id="IPR039421">
    <property type="entry name" value="Type_1_exporter"/>
</dbReference>
<keyword evidence="5 8" id="KW-1133">Transmembrane helix</keyword>
<keyword evidence="6 8" id="KW-0472">Membrane</keyword>
<feature type="transmembrane region" description="Helical" evidence="8">
    <location>
        <begin position="193"/>
        <end position="211"/>
    </location>
</feature>
<dbReference type="PANTHER" id="PTHR43394">
    <property type="entry name" value="ATP-DEPENDENT PERMEASE MDL1, MITOCHONDRIAL"/>
    <property type="match status" value="1"/>
</dbReference>
<evidence type="ECO:0000313" key="12">
    <source>
        <dbReference type="Proteomes" id="UP000254000"/>
    </source>
</evidence>
<dbReference type="SMART" id="SM00382">
    <property type="entry name" value="AAA"/>
    <property type="match status" value="1"/>
</dbReference>
<dbReference type="GO" id="GO:0016887">
    <property type="term" value="F:ATP hydrolysis activity"/>
    <property type="evidence" value="ECO:0007669"/>
    <property type="project" value="InterPro"/>
</dbReference>
<feature type="domain" description="ABC transmembrane type-1" evidence="10">
    <location>
        <begin position="49"/>
        <end position="334"/>
    </location>
</feature>
<evidence type="ECO:0000259" key="9">
    <source>
        <dbReference type="PROSITE" id="PS50893"/>
    </source>
</evidence>
<feature type="compositionally biased region" description="Low complexity" evidence="7">
    <location>
        <begin position="10"/>
        <end position="20"/>
    </location>
</feature>
<evidence type="ECO:0000256" key="1">
    <source>
        <dbReference type="ARBA" id="ARBA00004651"/>
    </source>
</evidence>
<dbReference type="PROSITE" id="PS00211">
    <property type="entry name" value="ABC_TRANSPORTER_1"/>
    <property type="match status" value="1"/>
</dbReference>
<dbReference type="Proteomes" id="UP000254000">
    <property type="component" value="Unassembled WGS sequence"/>
</dbReference>
<dbReference type="Gene3D" id="3.40.50.300">
    <property type="entry name" value="P-loop containing nucleotide triphosphate hydrolases"/>
    <property type="match status" value="1"/>
</dbReference>
<dbReference type="GO" id="GO:0015421">
    <property type="term" value="F:ABC-type oligopeptide transporter activity"/>
    <property type="evidence" value="ECO:0007669"/>
    <property type="project" value="TreeGrafter"/>
</dbReference>
<feature type="region of interest" description="Disordered" evidence="7">
    <location>
        <begin position="1"/>
        <end position="25"/>
    </location>
</feature>
<dbReference type="GO" id="GO:0005886">
    <property type="term" value="C:plasma membrane"/>
    <property type="evidence" value="ECO:0007669"/>
    <property type="project" value="UniProtKB-SubCell"/>
</dbReference>
<evidence type="ECO:0000259" key="10">
    <source>
        <dbReference type="PROSITE" id="PS50929"/>
    </source>
</evidence>
<dbReference type="PROSITE" id="PS50893">
    <property type="entry name" value="ABC_TRANSPORTER_2"/>
    <property type="match status" value="1"/>
</dbReference>
<feature type="transmembrane region" description="Helical" evidence="8">
    <location>
        <begin position="83"/>
        <end position="101"/>
    </location>
</feature>